<proteinExistence type="predicted"/>
<keyword evidence="1" id="KW-1185">Reference proteome</keyword>
<organism evidence="1 2">
    <name type="scientific">Acrobeloides nanus</name>
    <dbReference type="NCBI Taxonomy" id="290746"/>
    <lineage>
        <taxon>Eukaryota</taxon>
        <taxon>Metazoa</taxon>
        <taxon>Ecdysozoa</taxon>
        <taxon>Nematoda</taxon>
        <taxon>Chromadorea</taxon>
        <taxon>Rhabditida</taxon>
        <taxon>Tylenchina</taxon>
        <taxon>Cephalobomorpha</taxon>
        <taxon>Cephaloboidea</taxon>
        <taxon>Cephalobidae</taxon>
        <taxon>Acrobeloides</taxon>
    </lineage>
</organism>
<dbReference type="AlphaFoldDB" id="A0A914EDZ0"/>
<name>A0A914EDZ0_9BILA</name>
<dbReference type="Proteomes" id="UP000887540">
    <property type="component" value="Unplaced"/>
</dbReference>
<evidence type="ECO:0000313" key="1">
    <source>
        <dbReference type="Proteomes" id="UP000887540"/>
    </source>
</evidence>
<accession>A0A914EDZ0</accession>
<evidence type="ECO:0000313" key="2">
    <source>
        <dbReference type="WBParaSite" id="ACRNAN_scaffold710.g25071.t1"/>
    </source>
</evidence>
<protein>
    <submittedName>
        <fullName evidence="2">Uncharacterized protein</fullName>
    </submittedName>
</protein>
<reference evidence="2" key="1">
    <citation type="submission" date="2022-11" db="UniProtKB">
        <authorList>
            <consortium name="WormBaseParasite"/>
        </authorList>
    </citation>
    <scope>IDENTIFICATION</scope>
</reference>
<dbReference type="WBParaSite" id="ACRNAN_scaffold710.g25071.t1">
    <property type="protein sequence ID" value="ACRNAN_scaffold710.g25071.t1"/>
    <property type="gene ID" value="ACRNAN_scaffold710.g25071"/>
</dbReference>
<sequence length="121" mass="13888">MIYKRRVGRIATKCKQAIGVLCRTIRRADNHICHRSLVSPSQVVLQNSIERVKKFAAKLTTNDFNSPYPTLLEKLNWKPINQMTMKKRVIIVHNYFHSVTIVALFNTSLHVCAEGPNVKND</sequence>